<name>A0A7W8HK26_9BURK</name>
<organism evidence="2 3">
    <name type="scientific">Quisquiliibacterium transsilvanicum</name>
    <dbReference type="NCBI Taxonomy" id="1549638"/>
    <lineage>
        <taxon>Bacteria</taxon>
        <taxon>Pseudomonadati</taxon>
        <taxon>Pseudomonadota</taxon>
        <taxon>Betaproteobacteria</taxon>
        <taxon>Burkholderiales</taxon>
        <taxon>Burkholderiaceae</taxon>
        <taxon>Quisquiliibacterium</taxon>
    </lineage>
</organism>
<reference evidence="2 3" key="1">
    <citation type="submission" date="2020-08" db="EMBL/GenBank/DDBJ databases">
        <title>Genomic Encyclopedia of Type Strains, Phase IV (KMG-IV): sequencing the most valuable type-strain genomes for metagenomic binning, comparative biology and taxonomic classification.</title>
        <authorList>
            <person name="Goeker M."/>
        </authorList>
    </citation>
    <scope>NUCLEOTIDE SEQUENCE [LARGE SCALE GENOMIC DNA]</scope>
    <source>
        <strain evidence="2 3">DSM 29781</strain>
    </source>
</reference>
<dbReference type="Gene3D" id="3.30.70.150">
    <property type="entry name" value="RuBisCO large subunit, N-terminal domain"/>
    <property type="match status" value="1"/>
</dbReference>
<dbReference type="SFLD" id="SFLDG00301">
    <property type="entry name" value="RuBisCO-like_proteins"/>
    <property type="match status" value="1"/>
</dbReference>
<keyword evidence="2" id="KW-0456">Lyase</keyword>
<dbReference type="GO" id="GO:0015977">
    <property type="term" value="P:carbon fixation"/>
    <property type="evidence" value="ECO:0007669"/>
    <property type="project" value="InterPro"/>
</dbReference>
<dbReference type="InterPro" id="IPR036422">
    <property type="entry name" value="RuBisCO_lsu_N_sf"/>
</dbReference>
<dbReference type="InterPro" id="IPR033966">
    <property type="entry name" value="RuBisCO"/>
</dbReference>
<accession>A0A7W8HK26</accession>
<evidence type="ECO:0000313" key="2">
    <source>
        <dbReference type="EMBL" id="MBB5272901.1"/>
    </source>
</evidence>
<dbReference type="Gene3D" id="3.20.20.110">
    <property type="entry name" value="Ribulose bisphosphate carboxylase, large subunit, C-terminal domain"/>
    <property type="match status" value="1"/>
</dbReference>
<proteinExistence type="predicted"/>
<dbReference type="SFLD" id="SFLDS00014">
    <property type="entry name" value="RuBisCO"/>
    <property type="match status" value="1"/>
</dbReference>
<dbReference type="AlphaFoldDB" id="A0A7W8HK26"/>
<evidence type="ECO:0000259" key="1">
    <source>
        <dbReference type="Pfam" id="PF00016"/>
    </source>
</evidence>
<dbReference type="SUPFAM" id="SSF51649">
    <property type="entry name" value="RuBisCo, C-terminal domain"/>
    <property type="match status" value="1"/>
</dbReference>
<dbReference type="PANTHER" id="PTHR42704:SF17">
    <property type="entry name" value="RIBULOSE BISPHOSPHATE CARBOXYLASE LARGE CHAIN"/>
    <property type="match status" value="1"/>
</dbReference>
<dbReference type="GO" id="GO:0016984">
    <property type="term" value="F:ribulose-bisphosphate carboxylase activity"/>
    <property type="evidence" value="ECO:0007669"/>
    <property type="project" value="UniProtKB-EC"/>
</dbReference>
<dbReference type="Pfam" id="PF00016">
    <property type="entry name" value="RuBisCO_large"/>
    <property type="match status" value="1"/>
</dbReference>
<comment type="caution">
    <text evidence="2">The sequence shown here is derived from an EMBL/GenBank/DDBJ whole genome shotgun (WGS) entry which is preliminary data.</text>
</comment>
<dbReference type="CDD" id="cd08210">
    <property type="entry name" value="RLP_RrRLP"/>
    <property type="match status" value="1"/>
</dbReference>
<evidence type="ECO:0000313" key="3">
    <source>
        <dbReference type="Proteomes" id="UP000532440"/>
    </source>
</evidence>
<dbReference type="PANTHER" id="PTHR42704">
    <property type="entry name" value="RIBULOSE BISPHOSPHATE CARBOXYLASE"/>
    <property type="match status" value="1"/>
</dbReference>
<keyword evidence="3" id="KW-1185">Reference proteome</keyword>
<gene>
    <name evidence="2" type="ORF">HNQ70_002924</name>
</gene>
<sequence>MSLARQHGPAPVDRVEAAGRIDAVYRVRCAPAAIEARALAIAAEQSVEMPIGAIQDDWIRDEIVARVEDIEAEPEAKAAEAVGAAGAAQQAWRVTLSLDARTVGTEPGQLMNMLFGNSSLQPDVELIDARLPAALLDTLPGPAFGVDGLRALVGAPRRALTCTALKPQGLPPERLAALAGSFARAGIDFIKDDHGIADQAYAPFAQRVAQVQRAVTRANAETGGRSVYAPSLSGGARSLAQQLRIARDEGVRCVLACPLLIGVATFAELVRERGDLAILAHPALAGAARIAPALLLGRLVRLFGADATIFPNFGGRFSYGVDTCRAIADAARGPLGRHRATMPVPAGGMSVARVEEMLDEFGADVMLLIGGNLLEAGAAMPARAREFVERVQRASAR</sequence>
<dbReference type="EC" id="4.1.1.39" evidence="2"/>
<dbReference type="InterPro" id="IPR036376">
    <property type="entry name" value="RuBisCO_lsu_C_sf"/>
</dbReference>
<dbReference type="EMBL" id="JACHGB010000005">
    <property type="protein sequence ID" value="MBB5272901.1"/>
    <property type="molecule type" value="Genomic_DNA"/>
</dbReference>
<dbReference type="GO" id="GO:0000287">
    <property type="term" value="F:magnesium ion binding"/>
    <property type="evidence" value="ECO:0007669"/>
    <property type="project" value="InterPro"/>
</dbReference>
<dbReference type="RefSeq" id="WP_183968890.1">
    <property type="nucleotide sequence ID" value="NZ_BAABEW010000012.1"/>
</dbReference>
<dbReference type="SUPFAM" id="SSF54966">
    <property type="entry name" value="RuBisCO, large subunit, small (N-terminal) domain"/>
    <property type="match status" value="1"/>
</dbReference>
<dbReference type="InterPro" id="IPR000685">
    <property type="entry name" value="RuBisCO_lsu_C"/>
</dbReference>
<dbReference type="Proteomes" id="UP000532440">
    <property type="component" value="Unassembled WGS sequence"/>
</dbReference>
<protein>
    <submittedName>
        <fullName evidence="2">Ribulose-bisphosphate carboxylase large chain</fullName>
        <ecNumber evidence="2">4.1.1.39</ecNumber>
    </submittedName>
</protein>
<feature type="domain" description="Ribulose bisphosphate carboxylase large subunit C-terminal" evidence="1">
    <location>
        <begin position="151"/>
        <end position="372"/>
    </location>
</feature>